<dbReference type="Gene3D" id="3.30.450.40">
    <property type="match status" value="1"/>
</dbReference>
<organism evidence="8 9">
    <name type="scientific">Leptonema illini</name>
    <dbReference type="NCBI Taxonomy" id="183"/>
    <lineage>
        <taxon>Bacteria</taxon>
        <taxon>Pseudomonadati</taxon>
        <taxon>Spirochaetota</taxon>
        <taxon>Spirochaetia</taxon>
        <taxon>Leptospirales</taxon>
        <taxon>Leptospiraceae</taxon>
        <taxon>Leptonema</taxon>
    </lineage>
</organism>
<dbReference type="InterPro" id="IPR003593">
    <property type="entry name" value="AAA+_ATPase"/>
</dbReference>
<dbReference type="SUPFAM" id="SSF55781">
    <property type="entry name" value="GAF domain-like"/>
    <property type="match status" value="1"/>
</dbReference>
<dbReference type="CDD" id="cd00009">
    <property type="entry name" value="AAA"/>
    <property type="match status" value="1"/>
</dbReference>
<dbReference type="PROSITE" id="PS00675">
    <property type="entry name" value="SIGMA54_INTERACT_1"/>
    <property type="match status" value="1"/>
</dbReference>
<dbReference type="SUPFAM" id="SSF46689">
    <property type="entry name" value="Homeodomain-like"/>
    <property type="match status" value="1"/>
</dbReference>
<sequence>MAEQLHLSDKELSLLSEVTASLTTIRDMDEMILDIFSKIKTILSIEGASIALHDPGNREYYFIRTVGEEVGMPSADNAALRFPDDRGIAGWVRENRCAAVINDVASDNRFFSGMDARSGFCTRSMICLPLQTRKGFLGVLYALNKINGEFTDRERKILEFLSGTIAVSIENARLYGELKDHVHSLEREKRLLLSQARDRSGFAEIIGSSPPMRRMFDLIDKVIDTPTTVLIQGETGTGKELIAKVIHYNGPLKDRPFVAENCSALSEQLLESELFGHVRGAFTGAVTNRKGLFEIADGGTIFLDEIGEMSPPMQVKLLRVLQEGQIRPVGGSQTRQVNVRVIAATNRDLAEEIRRGNFREDLYYRINVFQITPPPLRERKEDILSLAGHFLEKFAARSGRPVPVISPPALDLLVRFDWPGNVRELENEMERAMAMAGKGKVILGEFLSDKIRGVWCNGPENDDAAPSSGSLKDATQRMEVQMIRAALIACSGNRSKAAKSLGISRQGLLNKIDALNIPLA</sequence>
<dbReference type="GO" id="GO:0005524">
    <property type="term" value="F:ATP binding"/>
    <property type="evidence" value="ECO:0007669"/>
    <property type="project" value="UniProtKB-KW"/>
</dbReference>
<gene>
    <name evidence="8" type="ORF">F9K24_22715</name>
</gene>
<reference evidence="8 9" key="1">
    <citation type="submission" date="2019-10" db="EMBL/GenBank/DDBJ databases">
        <title>Extracellular Electron Transfer in a Candidatus Methanoperedens spp. Enrichment Culture.</title>
        <authorList>
            <person name="Berger S."/>
            <person name="Rangel Shaw D."/>
            <person name="Berben T."/>
            <person name="In 'T Zandt M."/>
            <person name="Frank J."/>
            <person name="Reimann J."/>
            <person name="Jetten M.S.M."/>
            <person name="Welte C.U."/>
        </authorList>
    </citation>
    <scope>NUCLEOTIDE SEQUENCE [LARGE SCALE GENOMIC DNA]</scope>
    <source>
        <strain evidence="8">SB12</strain>
    </source>
</reference>
<dbReference type="InterPro" id="IPR002078">
    <property type="entry name" value="Sigma_54_int"/>
</dbReference>
<dbReference type="PROSITE" id="PS00676">
    <property type="entry name" value="SIGMA54_INTERACT_2"/>
    <property type="match status" value="1"/>
</dbReference>
<comment type="caution">
    <text evidence="8">The sequence shown here is derived from an EMBL/GenBank/DDBJ whole genome shotgun (WGS) entry which is preliminary data.</text>
</comment>
<dbReference type="Proteomes" id="UP000460298">
    <property type="component" value="Unassembled WGS sequence"/>
</dbReference>
<keyword evidence="6" id="KW-0804">Transcription</keyword>
<dbReference type="Pfam" id="PF02954">
    <property type="entry name" value="HTH_8"/>
    <property type="match status" value="1"/>
</dbReference>
<dbReference type="GO" id="GO:0043565">
    <property type="term" value="F:sequence-specific DNA binding"/>
    <property type="evidence" value="ECO:0007669"/>
    <property type="project" value="InterPro"/>
</dbReference>
<proteinExistence type="predicted"/>
<keyword evidence="4" id="KW-0238">DNA-binding</keyword>
<dbReference type="InterPro" id="IPR025944">
    <property type="entry name" value="Sigma_54_int_dom_CS"/>
</dbReference>
<evidence type="ECO:0000313" key="8">
    <source>
        <dbReference type="EMBL" id="KAB2927345.1"/>
    </source>
</evidence>
<dbReference type="EMBL" id="WBUI01000079">
    <property type="protein sequence ID" value="KAB2927345.1"/>
    <property type="molecule type" value="Genomic_DNA"/>
</dbReference>
<dbReference type="InterPro" id="IPR025662">
    <property type="entry name" value="Sigma_54_int_dom_ATP-bd_1"/>
</dbReference>
<dbReference type="InterPro" id="IPR009057">
    <property type="entry name" value="Homeodomain-like_sf"/>
</dbReference>
<dbReference type="InterPro" id="IPR058031">
    <property type="entry name" value="AAA_lid_NorR"/>
</dbReference>
<dbReference type="Gene3D" id="1.10.8.60">
    <property type="match status" value="1"/>
</dbReference>
<dbReference type="Pfam" id="PF25601">
    <property type="entry name" value="AAA_lid_14"/>
    <property type="match status" value="1"/>
</dbReference>
<dbReference type="Gene3D" id="1.10.10.60">
    <property type="entry name" value="Homeodomain-like"/>
    <property type="match status" value="1"/>
</dbReference>
<dbReference type="InterPro" id="IPR027417">
    <property type="entry name" value="P-loop_NTPase"/>
</dbReference>
<name>A0A833LXU3_9LEPT</name>
<dbReference type="PANTHER" id="PTHR32071">
    <property type="entry name" value="TRANSCRIPTIONAL REGULATORY PROTEIN"/>
    <property type="match status" value="1"/>
</dbReference>
<protein>
    <submittedName>
        <fullName evidence="8">GAF domain-containing protein</fullName>
    </submittedName>
</protein>
<dbReference type="AlphaFoldDB" id="A0A833LXU3"/>
<dbReference type="PRINTS" id="PR01590">
    <property type="entry name" value="HTHFIS"/>
</dbReference>
<dbReference type="SMART" id="SM00382">
    <property type="entry name" value="AAA"/>
    <property type="match status" value="1"/>
</dbReference>
<keyword evidence="5" id="KW-0010">Activator</keyword>
<dbReference type="PANTHER" id="PTHR32071:SF117">
    <property type="entry name" value="PTS-DEPENDENT DIHYDROXYACETONE KINASE OPERON REGULATORY PROTEIN-RELATED"/>
    <property type="match status" value="1"/>
</dbReference>
<evidence type="ECO:0000256" key="3">
    <source>
        <dbReference type="ARBA" id="ARBA00023015"/>
    </source>
</evidence>
<evidence type="ECO:0000313" key="9">
    <source>
        <dbReference type="Proteomes" id="UP000460298"/>
    </source>
</evidence>
<feature type="domain" description="Sigma-54 factor interaction" evidence="7">
    <location>
        <begin position="205"/>
        <end position="434"/>
    </location>
</feature>
<dbReference type="PROSITE" id="PS00688">
    <property type="entry name" value="SIGMA54_INTERACT_3"/>
    <property type="match status" value="1"/>
</dbReference>
<dbReference type="InterPro" id="IPR025943">
    <property type="entry name" value="Sigma_54_int_dom_ATP-bd_2"/>
</dbReference>
<evidence type="ECO:0000256" key="2">
    <source>
        <dbReference type="ARBA" id="ARBA00022840"/>
    </source>
</evidence>
<dbReference type="InterPro" id="IPR003018">
    <property type="entry name" value="GAF"/>
</dbReference>
<evidence type="ECO:0000256" key="5">
    <source>
        <dbReference type="ARBA" id="ARBA00023159"/>
    </source>
</evidence>
<dbReference type="GO" id="GO:0006355">
    <property type="term" value="P:regulation of DNA-templated transcription"/>
    <property type="evidence" value="ECO:0007669"/>
    <property type="project" value="InterPro"/>
</dbReference>
<evidence type="ECO:0000256" key="1">
    <source>
        <dbReference type="ARBA" id="ARBA00022741"/>
    </source>
</evidence>
<dbReference type="FunFam" id="3.40.50.300:FF:000006">
    <property type="entry name" value="DNA-binding transcriptional regulator NtrC"/>
    <property type="match status" value="1"/>
</dbReference>
<dbReference type="SMART" id="SM00065">
    <property type="entry name" value="GAF"/>
    <property type="match status" value="1"/>
</dbReference>
<accession>A0A833LXU3</accession>
<dbReference type="SUPFAM" id="SSF52540">
    <property type="entry name" value="P-loop containing nucleoside triphosphate hydrolases"/>
    <property type="match status" value="1"/>
</dbReference>
<keyword evidence="3" id="KW-0805">Transcription regulation</keyword>
<keyword evidence="2" id="KW-0067">ATP-binding</keyword>
<dbReference type="PROSITE" id="PS50045">
    <property type="entry name" value="SIGMA54_INTERACT_4"/>
    <property type="match status" value="1"/>
</dbReference>
<dbReference type="Pfam" id="PF13185">
    <property type="entry name" value="GAF_2"/>
    <property type="match status" value="1"/>
</dbReference>
<dbReference type="InterPro" id="IPR029016">
    <property type="entry name" value="GAF-like_dom_sf"/>
</dbReference>
<evidence type="ECO:0000256" key="4">
    <source>
        <dbReference type="ARBA" id="ARBA00023125"/>
    </source>
</evidence>
<dbReference type="InterPro" id="IPR002197">
    <property type="entry name" value="HTH_Fis"/>
</dbReference>
<dbReference type="Pfam" id="PF00158">
    <property type="entry name" value="Sigma54_activat"/>
    <property type="match status" value="1"/>
</dbReference>
<keyword evidence="1" id="KW-0547">Nucleotide-binding</keyword>
<evidence type="ECO:0000259" key="7">
    <source>
        <dbReference type="PROSITE" id="PS50045"/>
    </source>
</evidence>
<dbReference type="Gene3D" id="3.40.50.300">
    <property type="entry name" value="P-loop containing nucleotide triphosphate hydrolases"/>
    <property type="match status" value="1"/>
</dbReference>
<evidence type="ECO:0000256" key="6">
    <source>
        <dbReference type="ARBA" id="ARBA00023163"/>
    </source>
</evidence>